<protein>
    <recommendedName>
        <fullName evidence="4">DUF1453 domain-containing protein</fullName>
    </recommendedName>
</protein>
<keyword evidence="1" id="KW-0472">Membrane</keyword>
<dbReference type="RefSeq" id="WP_052258016.1">
    <property type="nucleotide sequence ID" value="NZ_CP142381.1"/>
</dbReference>
<accession>A0ABS7FAG2</accession>
<proteinExistence type="predicted"/>
<keyword evidence="3" id="KW-1185">Reference proteome</keyword>
<feature type="transmembrane region" description="Helical" evidence="1">
    <location>
        <begin position="67"/>
        <end position="85"/>
    </location>
</feature>
<evidence type="ECO:0000313" key="3">
    <source>
        <dbReference type="Proteomes" id="UP000711178"/>
    </source>
</evidence>
<feature type="transmembrane region" description="Helical" evidence="1">
    <location>
        <begin position="97"/>
        <end position="119"/>
    </location>
</feature>
<gene>
    <name evidence="2" type="ORF">KIF53_05545</name>
</gene>
<evidence type="ECO:0000256" key="1">
    <source>
        <dbReference type="SAM" id="Phobius"/>
    </source>
</evidence>
<name>A0ABS7FAG2_9NEIS</name>
<keyword evidence="1" id="KW-1133">Transmembrane helix</keyword>
<evidence type="ECO:0008006" key="4">
    <source>
        <dbReference type="Google" id="ProtNLM"/>
    </source>
</evidence>
<organism evidence="2 3">
    <name type="scientific">Chromobacterium subtsugae</name>
    <dbReference type="NCBI Taxonomy" id="251747"/>
    <lineage>
        <taxon>Bacteria</taxon>
        <taxon>Pseudomonadati</taxon>
        <taxon>Pseudomonadota</taxon>
        <taxon>Betaproteobacteria</taxon>
        <taxon>Neisseriales</taxon>
        <taxon>Chromobacteriaceae</taxon>
        <taxon>Chromobacterium</taxon>
    </lineage>
</organism>
<dbReference type="Proteomes" id="UP000711178">
    <property type="component" value="Unassembled WGS sequence"/>
</dbReference>
<evidence type="ECO:0000313" key="2">
    <source>
        <dbReference type="EMBL" id="MBW8287091.1"/>
    </source>
</evidence>
<feature type="transmembrane region" description="Helical" evidence="1">
    <location>
        <begin position="139"/>
        <end position="163"/>
    </location>
</feature>
<feature type="transmembrane region" description="Helical" evidence="1">
    <location>
        <begin position="43"/>
        <end position="61"/>
    </location>
</feature>
<dbReference type="Pfam" id="PF07301">
    <property type="entry name" value="DUF1453"/>
    <property type="match status" value="1"/>
</dbReference>
<feature type="transmembrane region" description="Helical" evidence="1">
    <location>
        <begin position="6"/>
        <end position="22"/>
    </location>
</feature>
<keyword evidence="1" id="KW-0812">Transmembrane</keyword>
<comment type="caution">
    <text evidence="2">The sequence shown here is derived from an EMBL/GenBank/DDBJ whole genome shotgun (WGS) entry which is preliminary data.</text>
</comment>
<dbReference type="InterPro" id="IPR058247">
    <property type="entry name" value="DUF1453"/>
</dbReference>
<reference evidence="2 3" key="1">
    <citation type="submission" date="2021-05" db="EMBL/GenBank/DDBJ databases">
        <title>Draft Whole Genome Sequencing Of Biosensor Chromobacterium violaceum Strain CV026 Reveals A Regulatory RNA In Chromobacterium violaceum Phenotype Regulatory Network.</title>
        <authorList>
            <person name="Hong K.W."/>
            <person name="Chan K.G."/>
            <person name="Chang C.-Y."/>
        </authorList>
    </citation>
    <scope>NUCLEOTIDE SEQUENCE [LARGE SCALE GENOMIC DNA]</scope>
    <source>
        <strain evidence="2 3">ATCC 31532</strain>
    </source>
</reference>
<dbReference type="GeneID" id="89685059"/>
<sequence length="170" mass="18492">MTAIALPPSLLPALGIAALVIWRLYSRIRRMVGRQRLSPIRPWLTVIVFPLLLAGLAQMSHAHPDKLLMLLAGAVIGALLGRYGIRLTQFETTEQGRFYTPSLHLGIALSLLFIGRIGYRLVSLYLSGGSLSAPPAGFIGHPLTLLIFAILAGYYASYAIGLLRWARSTA</sequence>
<dbReference type="EMBL" id="JAHDTB010000003">
    <property type="protein sequence ID" value="MBW8287091.1"/>
    <property type="molecule type" value="Genomic_DNA"/>
</dbReference>